<organism evidence="2 3">
    <name type="scientific">Hoylesella saccharolytica F0055</name>
    <dbReference type="NCBI Taxonomy" id="1127699"/>
    <lineage>
        <taxon>Bacteria</taxon>
        <taxon>Pseudomonadati</taxon>
        <taxon>Bacteroidota</taxon>
        <taxon>Bacteroidia</taxon>
        <taxon>Bacteroidales</taxon>
        <taxon>Prevotellaceae</taxon>
        <taxon>Hoylesella</taxon>
    </lineage>
</organism>
<dbReference type="EMBL" id="AMEP01000113">
    <property type="protein sequence ID" value="EKX98458.1"/>
    <property type="molecule type" value="Genomic_DNA"/>
</dbReference>
<protein>
    <recommendedName>
        <fullName evidence="4">FG-GAP repeat protein</fullName>
    </recommendedName>
</protein>
<keyword evidence="3" id="KW-1185">Reference proteome</keyword>
<evidence type="ECO:0000256" key="1">
    <source>
        <dbReference type="SAM" id="SignalP"/>
    </source>
</evidence>
<evidence type="ECO:0000313" key="3">
    <source>
        <dbReference type="Proteomes" id="UP000010433"/>
    </source>
</evidence>
<dbReference type="Proteomes" id="UP000010433">
    <property type="component" value="Unassembled WGS sequence"/>
</dbReference>
<proteinExistence type="predicted"/>
<dbReference type="PATRIC" id="fig|1127699.3.peg.1824"/>
<dbReference type="HOGENOM" id="CLU_105056_0_0_10"/>
<evidence type="ECO:0008006" key="4">
    <source>
        <dbReference type="Google" id="ProtNLM"/>
    </source>
</evidence>
<sequence>MRITLFFLLIIATSVMQAQVFQLEKKTDSLYYLTLKTDSTLDKWKLPHPVYRFCTGDIDGDGSIDAMVGVINITRFYKQPGRRLFIFKNKKGRVRPLWLGSKLGGILQDFRIVDDKIRSLETTTDGHYVVAEYKWQGFGMGFERFIVVKVERDEALKAFKE</sequence>
<accession>L1N4N4</accession>
<feature type="signal peptide" evidence="1">
    <location>
        <begin position="1"/>
        <end position="18"/>
    </location>
</feature>
<reference evidence="2 3" key="1">
    <citation type="submission" date="2012-05" db="EMBL/GenBank/DDBJ databases">
        <authorList>
            <person name="Weinstock G."/>
            <person name="Sodergren E."/>
            <person name="Lobos E.A."/>
            <person name="Fulton L."/>
            <person name="Fulton R."/>
            <person name="Courtney L."/>
            <person name="Fronick C."/>
            <person name="O'Laughlin M."/>
            <person name="Godfrey J."/>
            <person name="Wilson R.M."/>
            <person name="Miner T."/>
            <person name="Farmer C."/>
            <person name="Delehaunty K."/>
            <person name="Cordes M."/>
            <person name="Minx P."/>
            <person name="Tomlinson C."/>
            <person name="Chen J."/>
            <person name="Wollam A."/>
            <person name="Pepin K.H."/>
            <person name="Bhonagiri V."/>
            <person name="Zhang X."/>
            <person name="Suruliraj S."/>
            <person name="Warren W."/>
            <person name="Mitreva M."/>
            <person name="Mardis E.R."/>
            <person name="Wilson R.K."/>
        </authorList>
    </citation>
    <scope>NUCLEOTIDE SEQUENCE [LARGE SCALE GENOMIC DNA]</scope>
    <source>
        <strain evidence="2 3">F0055</strain>
    </source>
</reference>
<feature type="chain" id="PRO_5003954149" description="FG-GAP repeat protein" evidence="1">
    <location>
        <begin position="19"/>
        <end position="161"/>
    </location>
</feature>
<dbReference type="AlphaFoldDB" id="L1N4N4"/>
<dbReference type="STRING" id="1127699.HMPREF9151_01987"/>
<gene>
    <name evidence="2" type="ORF">HMPREF9151_01987</name>
</gene>
<keyword evidence="1" id="KW-0732">Signal</keyword>
<evidence type="ECO:0000313" key="2">
    <source>
        <dbReference type="EMBL" id="EKX98458.1"/>
    </source>
</evidence>
<name>L1N4N4_9BACT</name>
<dbReference type="RefSeq" id="WP_009163292.1">
    <property type="nucleotide sequence ID" value="NZ_KB291010.1"/>
</dbReference>
<dbReference type="OrthoDB" id="1707115at2"/>
<comment type="caution">
    <text evidence="2">The sequence shown here is derived from an EMBL/GenBank/DDBJ whole genome shotgun (WGS) entry which is preliminary data.</text>
</comment>